<dbReference type="PROSITE" id="PS00178">
    <property type="entry name" value="AA_TRNA_LIGASE_I"/>
    <property type="match status" value="1"/>
</dbReference>
<dbReference type="HOGENOM" id="CLU_918534_0_0_1"/>
<dbReference type="KEGG" id="glz:GLAREA_07588"/>
<dbReference type="GeneID" id="19466641"/>
<dbReference type="OrthoDB" id="4670414at2759"/>
<gene>
    <name evidence="1" type="ORF">GLAREA_07588</name>
</gene>
<reference evidence="1 2" key="1">
    <citation type="journal article" date="2013" name="BMC Genomics">
        <title>Genomics-driven discovery of the pneumocandin biosynthetic gene cluster in the fungus Glarea lozoyensis.</title>
        <authorList>
            <person name="Chen L."/>
            <person name="Yue Q."/>
            <person name="Zhang X."/>
            <person name="Xiang M."/>
            <person name="Wang C."/>
            <person name="Li S."/>
            <person name="Che Y."/>
            <person name="Ortiz-Lopez F.J."/>
            <person name="Bills G.F."/>
            <person name="Liu X."/>
            <person name="An Z."/>
        </authorList>
    </citation>
    <scope>NUCLEOTIDE SEQUENCE [LARGE SCALE GENOMIC DNA]</scope>
    <source>
        <strain evidence="2">ATCC 20868 / MF5171</strain>
    </source>
</reference>
<dbReference type="AlphaFoldDB" id="S3D3T1"/>
<name>S3D3T1_GLAL2</name>
<dbReference type="GO" id="GO:0006418">
    <property type="term" value="P:tRNA aminoacylation for protein translation"/>
    <property type="evidence" value="ECO:0007669"/>
    <property type="project" value="InterPro"/>
</dbReference>
<dbReference type="GO" id="GO:0005524">
    <property type="term" value="F:ATP binding"/>
    <property type="evidence" value="ECO:0007669"/>
    <property type="project" value="InterPro"/>
</dbReference>
<dbReference type="Proteomes" id="UP000016922">
    <property type="component" value="Unassembled WGS sequence"/>
</dbReference>
<keyword evidence="2" id="KW-1185">Reference proteome</keyword>
<dbReference type="GO" id="GO:0004812">
    <property type="term" value="F:aminoacyl-tRNA ligase activity"/>
    <property type="evidence" value="ECO:0007669"/>
    <property type="project" value="InterPro"/>
</dbReference>
<protein>
    <submittedName>
        <fullName evidence="1">Uncharacterized protein</fullName>
    </submittedName>
</protein>
<dbReference type="InterPro" id="IPR001412">
    <property type="entry name" value="aa-tRNA-synth_I_CS"/>
</dbReference>
<accession>S3D3T1</accession>
<proteinExistence type="predicted"/>
<dbReference type="STRING" id="1116229.S3D3T1"/>
<dbReference type="RefSeq" id="XP_008080467.1">
    <property type="nucleotide sequence ID" value="XM_008082276.1"/>
</dbReference>
<evidence type="ECO:0000313" key="1">
    <source>
        <dbReference type="EMBL" id="EPE32455.1"/>
    </source>
</evidence>
<dbReference type="OMA" id="WAGRWER"/>
<organism evidence="1 2">
    <name type="scientific">Glarea lozoyensis (strain ATCC 20868 / MF5171)</name>
    <dbReference type="NCBI Taxonomy" id="1116229"/>
    <lineage>
        <taxon>Eukaryota</taxon>
        <taxon>Fungi</taxon>
        <taxon>Dikarya</taxon>
        <taxon>Ascomycota</taxon>
        <taxon>Pezizomycotina</taxon>
        <taxon>Leotiomycetes</taxon>
        <taxon>Helotiales</taxon>
        <taxon>Helotiaceae</taxon>
        <taxon>Glarea</taxon>
    </lineage>
</organism>
<evidence type="ECO:0000313" key="2">
    <source>
        <dbReference type="Proteomes" id="UP000016922"/>
    </source>
</evidence>
<sequence>MAPKKQTYYTYSSGIPSKNLHLGNLTHNFRDPGSLEPFVFDGFVDPSDDPPEWAQVASLENYAMTLGKGEGKEERYKVVAAAKTTRMEIIDSEEFFTSTLLPNPQAKSWLKSRISASQSLPDKPVEVWMLTGLILMTHATWTLLSAPNPEDAKRFTPGLASPFDPAAVESLRRLSVSEGVKPTFGFRAEKEEGQKIAGVKVVETGKFPGVRAWAGRWERVAWDEGVRLQKGVYAENGEGEEDFDDDEKFWDGFLEKADELTK</sequence>
<dbReference type="EMBL" id="KE145359">
    <property type="protein sequence ID" value="EPE32455.1"/>
    <property type="molecule type" value="Genomic_DNA"/>
</dbReference>